<accession>A0AAW0TKT4</accession>
<feature type="region of interest" description="Disordered" evidence="1">
    <location>
        <begin position="1"/>
        <end position="21"/>
    </location>
</feature>
<feature type="region of interest" description="Disordered" evidence="1">
    <location>
        <begin position="36"/>
        <end position="74"/>
    </location>
</feature>
<dbReference type="Proteomes" id="UP001487740">
    <property type="component" value="Unassembled WGS sequence"/>
</dbReference>
<reference evidence="2 3" key="1">
    <citation type="submission" date="2023-03" db="EMBL/GenBank/DDBJ databases">
        <title>High-quality genome of Scylla paramamosain provides insights in environmental adaptation.</title>
        <authorList>
            <person name="Zhang L."/>
        </authorList>
    </citation>
    <scope>NUCLEOTIDE SEQUENCE [LARGE SCALE GENOMIC DNA]</scope>
    <source>
        <strain evidence="2">LZ_2023a</strain>
        <tissue evidence="2">Muscle</tissue>
    </source>
</reference>
<comment type="caution">
    <text evidence="2">The sequence shown here is derived from an EMBL/GenBank/DDBJ whole genome shotgun (WGS) entry which is preliminary data.</text>
</comment>
<organism evidence="2 3">
    <name type="scientific">Scylla paramamosain</name>
    <name type="common">Mud crab</name>
    <dbReference type="NCBI Taxonomy" id="85552"/>
    <lineage>
        <taxon>Eukaryota</taxon>
        <taxon>Metazoa</taxon>
        <taxon>Ecdysozoa</taxon>
        <taxon>Arthropoda</taxon>
        <taxon>Crustacea</taxon>
        <taxon>Multicrustacea</taxon>
        <taxon>Malacostraca</taxon>
        <taxon>Eumalacostraca</taxon>
        <taxon>Eucarida</taxon>
        <taxon>Decapoda</taxon>
        <taxon>Pleocyemata</taxon>
        <taxon>Brachyura</taxon>
        <taxon>Eubrachyura</taxon>
        <taxon>Portunoidea</taxon>
        <taxon>Portunidae</taxon>
        <taxon>Portuninae</taxon>
        <taxon>Scylla</taxon>
    </lineage>
</organism>
<evidence type="ECO:0000313" key="2">
    <source>
        <dbReference type="EMBL" id="KAK8388339.1"/>
    </source>
</evidence>
<dbReference type="EMBL" id="JARAKH010000028">
    <property type="protein sequence ID" value="KAK8388339.1"/>
    <property type="molecule type" value="Genomic_DNA"/>
</dbReference>
<evidence type="ECO:0000313" key="3">
    <source>
        <dbReference type="Proteomes" id="UP001487740"/>
    </source>
</evidence>
<evidence type="ECO:0000256" key="1">
    <source>
        <dbReference type="SAM" id="MobiDB-lite"/>
    </source>
</evidence>
<dbReference type="AlphaFoldDB" id="A0AAW0TKT4"/>
<name>A0AAW0TKT4_SCYPA</name>
<gene>
    <name evidence="2" type="ORF">O3P69_020370</name>
</gene>
<proteinExistence type="predicted"/>
<feature type="compositionally biased region" description="Polar residues" evidence="1">
    <location>
        <begin position="1"/>
        <end position="10"/>
    </location>
</feature>
<keyword evidence="3" id="KW-1185">Reference proteome</keyword>
<sequence length="74" mass="7682">MAKGRNSSVAGASDARFSSEGEVGHCCWLTHSLPHRHDEGAGKTQLQVEGKAQLSPAGVGMSSNQEAEQEVSCG</sequence>
<protein>
    <submittedName>
        <fullName evidence="2">Uncharacterized protein</fullName>
    </submittedName>
</protein>